<dbReference type="SMART" id="SM00903">
    <property type="entry name" value="Flavin_Reduct"/>
    <property type="match status" value="1"/>
</dbReference>
<reference evidence="5 6" key="1">
    <citation type="submission" date="2020-09" db="EMBL/GenBank/DDBJ databases">
        <title>Characterization and genome sequencing of Ruminiclostridium sp. nov. MA18.</title>
        <authorList>
            <person name="Rettenmaier R."/>
            <person name="Kowollik M.-L."/>
            <person name="Liebl W."/>
            <person name="Zverlov V."/>
        </authorList>
    </citation>
    <scope>NUCLEOTIDE SEQUENCE [LARGE SCALE GENOMIC DNA]</scope>
    <source>
        <strain evidence="5 6">MA18</strain>
    </source>
</reference>
<dbReference type="GO" id="GO:0010181">
    <property type="term" value="F:FMN binding"/>
    <property type="evidence" value="ECO:0007669"/>
    <property type="project" value="InterPro"/>
</dbReference>
<evidence type="ECO:0000313" key="6">
    <source>
        <dbReference type="Proteomes" id="UP000306409"/>
    </source>
</evidence>
<evidence type="ECO:0000256" key="2">
    <source>
        <dbReference type="ARBA" id="ARBA00022630"/>
    </source>
</evidence>
<evidence type="ECO:0000313" key="5">
    <source>
        <dbReference type="EMBL" id="QNU67896.1"/>
    </source>
</evidence>
<name>A0A4U7JBG1_9FIRM</name>
<keyword evidence="6" id="KW-1185">Reference proteome</keyword>
<dbReference type="KEGG" id="rher:EHE19_005455"/>
<dbReference type="OrthoDB" id="9794638at2"/>
<dbReference type="SUPFAM" id="SSF50475">
    <property type="entry name" value="FMN-binding split barrel"/>
    <property type="match status" value="1"/>
</dbReference>
<dbReference type="PANTHER" id="PTHR43567:SF1">
    <property type="entry name" value="FLAVOREDOXIN"/>
    <property type="match status" value="1"/>
</dbReference>
<protein>
    <submittedName>
        <fullName evidence="5">Flavin reductase family protein</fullName>
    </submittedName>
</protein>
<dbReference type="PANTHER" id="PTHR43567">
    <property type="entry name" value="FLAVOREDOXIN-RELATED-RELATED"/>
    <property type="match status" value="1"/>
</dbReference>
<proteinExistence type="inferred from homology"/>
<dbReference type="Proteomes" id="UP000306409">
    <property type="component" value="Chromosome"/>
</dbReference>
<dbReference type="EMBL" id="CP061336">
    <property type="protein sequence ID" value="QNU67896.1"/>
    <property type="molecule type" value="Genomic_DNA"/>
</dbReference>
<dbReference type="Pfam" id="PF01613">
    <property type="entry name" value="Flavin_Reduct"/>
    <property type="match status" value="1"/>
</dbReference>
<accession>A0A4U7JBG1</accession>
<dbReference type="InterPro" id="IPR052174">
    <property type="entry name" value="Flavoredoxin"/>
</dbReference>
<dbReference type="RefSeq" id="WP_137698432.1">
    <property type="nucleotide sequence ID" value="NZ_CP061336.1"/>
</dbReference>
<comment type="cofactor">
    <cofactor evidence="1">
        <name>FMN</name>
        <dbReference type="ChEBI" id="CHEBI:58210"/>
    </cofactor>
</comment>
<evidence type="ECO:0000256" key="3">
    <source>
        <dbReference type="ARBA" id="ARBA00038054"/>
    </source>
</evidence>
<evidence type="ECO:0000259" key="4">
    <source>
        <dbReference type="SMART" id="SM00903"/>
    </source>
</evidence>
<dbReference type="InterPro" id="IPR002563">
    <property type="entry name" value="Flavin_Rdtase-like_dom"/>
</dbReference>
<evidence type="ECO:0000256" key="1">
    <source>
        <dbReference type="ARBA" id="ARBA00001917"/>
    </source>
</evidence>
<dbReference type="Gene3D" id="2.30.110.10">
    <property type="entry name" value="Electron Transport, Fmn-binding Protein, Chain A"/>
    <property type="match status" value="1"/>
</dbReference>
<gene>
    <name evidence="5" type="ORF">EHE19_005455</name>
</gene>
<sequence>MAKQVWKPSTMLNPVPAVMVSCADKNGKPNIITLAWAGTINSNPPMVSISIRKERYSHALIKETGQFVINLTTKELAFATDFCGVKSGRDLDKFEAMKLTPEKASIVSAPMIKESPSNLECIVKQVIELGSHDMFIAEVVATNVKEELLDDKGKLDLKKADLICYSHGEYFSLSKPLGFFGYSVTKRKNLKRTDLVRKSRGRKRK</sequence>
<feature type="domain" description="Flavin reductase like" evidence="4">
    <location>
        <begin position="11"/>
        <end position="156"/>
    </location>
</feature>
<organism evidence="5 6">
    <name type="scientific">Ruminiclostridium herbifermentans</name>
    <dbReference type="NCBI Taxonomy" id="2488810"/>
    <lineage>
        <taxon>Bacteria</taxon>
        <taxon>Bacillati</taxon>
        <taxon>Bacillota</taxon>
        <taxon>Clostridia</taxon>
        <taxon>Eubacteriales</taxon>
        <taxon>Oscillospiraceae</taxon>
        <taxon>Ruminiclostridium</taxon>
    </lineage>
</organism>
<dbReference type="AlphaFoldDB" id="A0A4U7JBG1"/>
<dbReference type="PROSITE" id="PS51257">
    <property type="entry name" value="PROKAR_LIPOPROTEIN"/>
    <property type="match status" value="1"/>
</dbReference>
<keyword evidence="2" id="KW-0285">Flavoprotein</keyword>
<dbReference type="InterPro" id="IPR012349">
    <property type="entry name" value="Split_barrel_FMN-bd"/>
</dbReference>
<comment type="similarity">
    <text evidence="3">Belongs to the flavoredoxin family.</text>
</comment>
<dbReference type="GO" id="GO:0016646">
    <property type="term" value="F:oxidoreductase activity, acting on the CH-NH group of donors, NAD or NADP as acceptor"/>
    <property type="evidence" value="ECO:0007669"/>
    <property type="project" value="UniProtKB-ARBA"/>
</dbReference>